<evidence type="ECO:0000313" key="1">
    <source>
        <dbReference type="EMBL" id="KAF1843540.1"/>
    </source>
</evidence>
<gene>
    <name evidence="1" type="ORF">K460DRAFT_368427</name>
</gene>
<proteinExistence type="predicted"/>
<reference evidence="1" key="1">
    <citation type="submission" date="2020-01" db="EMBL/GenBank/DDBJ databases">
        <authorList>
            <consortium name="DOE Joint Genome Institute"/>
            <person name="Haridas S."/>
            <person name="Albert R."/>
            <person name="Binder M."/>
            <person name="Bloem J."/>
            <person name="Labutti K."/>
            <person name="Salamov A."/>
            <person name="Andreopoulos B."/>
            <person name="Baker S.E."/>
            <person name="Barry K."/>
            <person name="Bills G."/>
            <person name="Bluhm B.H."/>
            <person name="Cannon C."/>
            <person name="Castanera R."/>
            <person name="Culley D.E."/>
            <person name="Daum C."/>
            <person name="Ezra D."/>
            <person name="Gonzalez J.B."/>
            <person name="Henrissat B."/>
            <person name="Kuo A."/>
            <person name="Liang C."/>
            <person name="Lipzen A."/>
            <person name="Lutzoni F."/>
            <person name="Magnuson J."/>
            <person name="Mondo S."/>
            <person name="Nolan M."/>
            <person name="Ohm R."/>
            <person name="Pangilinan J."/>
            <person name="Park H.-J."/>
            <person name="Ramirez L."/>
            <person name="Alfaro M."/>
            <person name="Sun H."/>
            <person name="Tritt A."/>
            <person name="Yoshinaga Y."/>
            <person name="Zwiers L.-H."/>
            <person name="Turgeon B.G."/>
            <person name="Goodwin S.B."/>
            <person name="Spatafora J.W."/>
            <person name="Crous P.W."/>
            <person name="Grigoriev I.V."/>
        </authorList>
    </citation>
    <scope>NUCLEOTIDE SEQUENCE</scope>
    <source>
        <strain evidence="1">CBS 394.84</strain>
    </source>
</reference>
<dbReference type="AlphaFoldDB" id="A0A9P4GDF0"/>
<evidence type="ECO:0000313" key="2">
    <source>
        <dbReference type="Proteomes" id="UP000800039"/>
    </source>
</evidence>
<protein>
    <submittedName>
        <fullName evidence="1">Uncharacterized protein</fullName>
    </submittedName>
</protein>
<name>A0A9P4GDF0_9PLEO</name>
<dbReference type="GeneID" id="63851026"/>
<dbReference type="RefSeq" id="XP_040786103.1">
    <property type="nucleotide sequence ID" value="XM_040933775.1"/>
</dbReference>
<keyword evidence="2" id="KW-1185">Reference proteome</keyword>
<sequence>MKNSSGGLLQHLSFLLCGETPGRGTTNIPSSKKFHYWQYTIIICSKQAHFTKSLLNHSLAYGGQNSELLLGR</sequence>
<organism evidence="1 2">
    <name type="scientific">Cucurbitaria berberidis CBS 394.84</name>
    <dbReference type="NCBI Taxonomy" id="1168544"/>
    <lineage>
        <taxon>Eukaryota</taxon>
        <taxon>Fungi</taxon>
        <taxon>Dikarya</taxon>
        <taxon>Ascomycota</taxon>
        <taxon>Pezizomycotina</taxon>
        <taxon>Dothideomycetes</taxon>
        <taxon>Pleosporomycetidae</taxon>
        <taxon>Pleosporales</taxon>
        <taxon>Pleosporineae</taxon>
        <taxon>Cucurbitariaceae</taxon>
        <taxon>Cucurbitaria</taxon>
    </lineage>
</organism>
<dbReference type="EMBL" id="ML976617">
    <property type="protein sequence ID" value="KAF1843540.1"/>
    <property type="molecule type" value="Genomic_DNA"/>
</dbReference>
<dbReference type="Proteomes" id="UP000800039">
    <property type="component" value="Unassembled WGS sequence"/>
</dbReference>
<accession>A0A9P4GDF0</accession>
<comment type="caution">
    <text evidence="1">The sequence shown here is derived from an EMBL/GenBank/DDBJ whole genome shotgun (WGS) entry which is preliminary data.</text>
</comment>